<accession>A0A3R7LLF6</accession>
<proteinExistence type="predicted"/>
<keyword evidence="2" id="KW-1185">Reference proteome</keyword>
<organism evidence="1 2">
    <name type="scientific">Trypanosoma conorhini</name>
    <dbReference type="NCBI Taxonomy" id="83891"/>
    <lineage>
        <taxon>Eukaryota</taxon>
        <taxon>Discoba</taxon>
        <taxon>Euglenozoa</taxon>
        <taxon>Kinetoplastea</taxon>
        <taxon>Metakinetoplastina</taxon>
        <taxon>Trypanosomatida</taxon>
        <taxon>Trypanosomatidae</taxon>
        <taxon>Trypanosoma</taxon>
    </lineage>
</organism>
<dbReference type="Proteomes" id="UP000284403">
    <property type="component" value="Unassembled WGS sequence"/>
</dbReference>
<comment type="caution">
    <text evidence="1">The sequence shown here is derived from an EMBL/GenBank/DDBJ whole genome shotgun (WGS) entry which is preliminary data.</text>
</comment>
<dbReference type="RefSeq" id="XP_029232213.1">
    <property type="nucleotide sequence ID" value="XM_029367703.1"/>
</dbReference>
<reference evidence="1 2" key="1">
    <citation type="journal article" date="2018" name="BMC Genomics">
        <title>Genomic comparison of Trypanosoma conorhini and Trypanosoma rangeli to Trypanosoma cruzi strains of high and low virulence.</title>
        <authorList>
            <person name="Bradwell K.R."/>
            <person name="Koparde V.N."/>
            <person name="Matveyev A.V."/>
            <person name="Serrano M.G."/>
            <person name="Alves J.M."/>
            <person name="Parikh H."/>
            <person name="Huang B."/>
            <person name="Lee V."/>
            <person name="Espinosa-Alvarez O."/>
            <person name="Ortiz P.A."/>
            <person name="Costa-Martins A.G."/>
            <person name="Teixeira M.M."/>
            <person name="Buck G.A."/>
        </authorList>
    </citation>
    <scope>NUCLEOTIDE SEQUENCE [LARGE SCALE GENOMIC DNA]</scope>
    <source>
        <strain evidence="1 2">025E</strain>
    </source>
</reference>
<gene>
    <name evidence="1" type="ORF">Tco025E_00763</name>
</gene>
<dbReference type="AlphaFoldDB" id="A0A3R7LLF6"/>
<dbReference type="GeneID" id="40314374"/>
<protein>
    <submittedName>
        <fullName evidence="1">Uncharacterized protein</fullName>
    </submittedName>
</protein>
<dbReference type="OrthoDB" id="275730at2759"/>
<name>A0A3R7LLF6_9TRYP</name>
<evidence type="ECO:0000313" key="2">
    <source>
        <dbReference type="Proteomes" id="UP000284403"/>
    </source>
</evidence>
<evidence type="ECO:0000313" key="1">
    <source>
        <dbReference type="EMBL" id="RNF27007.1"/>
    </source>
</evidence>
<sequence>MRASSRLAVSLSTTSSTTPLACFSSADGALQEVERSFLRHVIPLRLQGPGSVAALYRHAFLHQEHLIQRVLGALEAVALPALPRMLLAEGFQRMLDGETPQRDIRALFEEAENEARRMLLQAEFHLDTVSRQPDGHLYAAIKTNPLTRLLAYELRAACGYYAQVMSIRSQPEDSAAALLRTVIAADVRTDPFLADLMLKFAALRRNVATGERLETCLQPVEEFVKECLLLERDAFGRFRFDARGDNRHVLHCIKLVDITKTPKDFSVLLDPVLRQYGNFCLQSTPVHQGRWMEHRLSCAEESHRVDPRLPLVETVEVPAESETEFHIDGIFGVARGASEGPPLVFFVRYNDPICRRHKETTREKEAEKDHVEVFELAVEDTSRSFWEKWFLDR</sequence>
<dbReference type="EMBL" id="MKKU01000020">
    <property type="protein sequence ID" value="RNF27007.1"/>
    <property type="molecule type" value="Genomic_DNA"/>
</dbReference>